<dbReference type="InterPro" id="IPR006104">
    <property type="entry name" value="Glyco_hydro_2_N"/>
</dbReference>
<dbReference type="SUPFAM" id="SSF49785">
    <property type="entry name" value="Galactose-binding domain-like"/>
    <property type="match status" value="1"/>
</dbReference>
<keyword evidence="3" id="KW-0326">Glycosidase</keyword>
<dbReference type="Pfam" id="PF00703">
    <property type="entry name" value="Glyco_hydro_2"/>
    <property type="match status" value="1"/>
</dbReference>
<evidence type="ECO:0000259" key="9">
    <source>
        <dbReference type="Pfam" id="PF18565"/>
    </source>
</evidence>
<keyword evidence="4" id="KW-0732">Signal</keyword>
<gene>
    <name evidence="10" type="ORF">ACG00X_15960</name>
</gene>
<keyword evidence="2 10" id="KW-0378">Hydrolase</keyword>
<dbReference type="SUPFAM" id="SSF49303">
    <property type="entry name" value="beta-Galactosidase/glucuronidase domain"/>
    <property type="match status" value="1"/>
</dbReference>
<dbReference type="EMBL" id="JBIGIA010000012">
    <property type="protein sequence ID" value="MFG6458336.1"/>
    <property type="molecule type" value="Genomic_DNA"/>
</dbReference>
<dbReference type="PANTHER" id="PTHR42732:SF1">
    <property type="entry name" value="BETA-MANNOSIDASE"/>
    <property type="match status" value="1"/>
</dbReference>
<dbReference type="PANTHER" id="PTHR42732">
    <property type="entry name" value="BETA-GALACTOSIDASE"/>
    <property type="match status" value="1"/>
</dbReference>
<dbReference type="InterPro" id="IPR023232">
    <property type="entry name" value="Glyco_hydro_2_AS"/>
</dbReference>
<dbReference type="PRINTS" id="PR00132">
    <property type="entry name" value="GLHYDRLASE2"/>
</dbReference>
<dbReference type="Pfam" id="PF16355">
    <property type="entry name" value="DUF4982"/>
    <property type="match status" value="1"/>
</dbReference>
<proteinExistence type="inferred from homology"/>
<evidence type="ECO:0000256" key="4">
    <source>
        <dbReference type="SAM" id="SignalP"/>
    </source>
</evidence>
<evidence type="ECO:0000256" key="1">
    <source>
        <dbReference type="ARBA" id="ARBA00007401"/>
    </source>
</evidence>
<dbReference type="PROSITE" id="PS00608">
    <property type="entry name" value="GLYCOSYL_HYDROL_F2_2"/>
    <property type="match status" value="1"/>
</dbReference>
<dbReference type="InterPro" id="IPR017853">
    <property type="entry name" value="GH"/>
</dbReference>
<dbReference type="InterPro" id="IPR006102">
    <property type="entry name" value="Ig-like_GH2"/>
</dbReference>
<feature type="signal peptide" evidence="4">
    <location>
        <begin position="1"/>
        <end position="26"/>
    </location>
</feature>
<dbReference type="InterPro" id="IPR036156">
    <property type="entry name" value="Beta-gal/glucu_dom_sf"/>
</dbReference>
<name>A0ABW7G940_9BURK</name>
<evidence type="ECO:0000259" key="6">
    <source>
        <dbReference type="Pfam" id="PF02836"/>
    </source>
</evidence>
<reference evidence="10 11" key="1">
    <citation type="submission" date="2024-09" db="EMBL/GenBank/DDBJ databases">
        <title>Novel species of the genus Pelomonas and Roseateles isolated from streams.</title>
        <authorList>
            <person name="Lu H."/>
        </authorList>
    </citation>
    <scope>NUCLEOTIDE SEQUENCE [LARGE SCALE GENOMIC DNA]</scope>
    <source>
        <strain evidence="10 11">BYS96W</strain>
    </source>
</reference>
<dbReference type="GO" id="GO:0016787">
    <property type="term" value="F:hydrolase activity"/>
    <property type="evidence" value="ECO:0007669"/>
    <property type="project" value="UniProtKB-KW"/>
</dbReference>
<dbReference type="InterPro" id="IPR032311">
    <property type="entry name" value="DUF4982"/>
</dbReference>
<comment type="caution">
    <text evidence="10">The sequence shown here is derived from an EMBL/GenBank/DDBJ whole genome shotgun (WGS) entry which is preliminary data.</text>
</comment>
<feature type="domain" description="DUF4982" evidence="8">
    <location>
        <begin position="636"/>
        <end position="695"/>
    </location>
</feature>
<comment type="similarity">
    <text evidence="1">Belongs to the glycosyl hydrolase 2 family.</text>
</comment>
<dbReference type="InterPro" id="IPR006101">
    <property type="entry name" value="Glyco_hydro_2"/>
</dbReference>
<dbReference type="Pfam" id="PF02836">
    <property type="entry name" value="Glyco_hydro_2_C"/>
    <property type="match status" value="1"/>
</dbReference>
<evidence type="ECO:0000259" key="7">
    <source>
        <dbReference type="Pfam" id="PF02837"/>
    </source>
</evidence>
<dbReference type="Pfam" id="PF18565">
    <property type="entry name" value="Glyco_hydro2_C5"/>
    <property type="match status" value="1"/>
</dbReference>
<dbReference type="RefSeq" id="WP_394489196.1">
    <property type="nucleotide sequence ID" value="NZ_JBIGIA010000012.1"/>
</dbReference>
<dbReference type="InterPro" id="IPR040605">
    <property type="entry name" value="Glyco_hydro2_dom5"/>
</dbReference>
<feature type="chain" id="PRO_5046323755" evidence="4">
    <location>
        <begin position="27"/>
        <end position="808"/>
    </location>
</feature>
<dbReference type="InterPro" id="IPR008979">
    <property type="entry name" value="Galactose-bd-like_sf"/>
</dbReference>
<evidence type="ECO:0000313" key="10">
    <source>
        <dbReference type="EMBL" id="MFG6458336.1"/>
    </source>
</evidence>
<dbReference type="InterPro" id="IPR013783">
    <property type="entry name" value="Ig-like_fold"/>
</dbReference>
<dbReference type="Gene3D" id="3.20.20.80">
    <property type="entry name" value="Glycosidases"/>
    <property type="match status" value="1"/>
</dbReference>
<evidence type="ECO:0000256" key="3">
    <source>
        <dbReference type="ARBA" id="ARBA00023295"/>
    </source>
</evidence>
<dbReference type="SUPFAM" id="SSF51445">
    <property type="entry name" value="(Trans)glycosidases"/>
    <property type="match status" value="1"/>
</dbReference>
<accession>A0ABW7G940</accession>
<protein>
    <submittedName>
        <fullName evidence="10">Glycoside hydrolase family 2 TIM barrel-domain containing protein</fullName>
    </submittedName>
</protein>
<dbReference type="Gene3D" id="2.60.120.260">
    <property type="entry name" value="Galactose-binding domain-like"/>
    <property type="match status" value="1"/>
</dbReference>
<feature type="domain" description="Glycoside hydrolase family 2" evidence="9">
    <location>
        <begin position="714"/>
        <end position="806"/>
    </location>
</feature>
<dbReference type="Pfam" id="PF02837">
    <property type="entry name" value="Glyco_hydro_2_N"/>
    <property type="match status" value="1"/>
</dbReference>
<evidence type="ECO:0000256" key="2">
    <source>
        <dbReference type="ARBA" id="ARBA00022801"/>
    </source>
</evidence>
<feature type="domain" description="Glycosyl hydrolases family 2 sugar binding" evidence="7">
    <location>
        <begin position="32"/>
        <end position="178"/>
    </location>
</feature>
<evidence type="ECO:0000313" key="11">
    <source>
        <dbReference type="Proteomes" id="UP001606305"/>
    </source>
</evidence>
<keyword evidence="11" id="KW-1185">Reference proteome</keyword>
<organism evidence="10 11">
    <name type="scientific">Pelomonas nitida</name>
    <dbReference type="NCBI Taxonomy" id="3299027"/>
    <lineage>
        <taxon>Bacteria</taxon>
        <taxon>Pseudomonadati</taxon>
        <taxon>Pseudomonadota</taxon>
        <taxon>Betaproteobacteria</taxon>
        <taxon>Burkholderiales</taxon>
        <taxon>Sphaerotilaceae</taxon>
        <taxon>Roseateles</taxon>
    </lineage>
</organism>
<dbReference type="InterPro" id="IPR006103">
    <property type="entry name" value="Glyco_hydro_2_cat"/>
</dbReference>
<feature type="domain" description="Glycoside hydrolase family 2 immunoglobulin-like beta-sandwich" evidence="5">
    <location>
        <begin position="191"/>
        <end position="295"/>
    </location>
</feature>
<feature type="domain" description="Glycoside hydrolase family 2 catalytic" evidence="6">
    <location>
        <begin position="304"/>
        <end position="485"/>
    </location>
</feature>
<dbReference type="InterPro" id="IPR051913">
    <property type="entry name" value="GH2_Domain-Containing"/>
</dbReference>
<dbReference type="Proteomes" id="UP001606305">
    <property type="component" value="Unassembled WGS sequence"/>
</dbReference>
<evidence type="ECO:0000259" key="5">
    <source>
        <dbReference type="Pfam" id="PF00703"/>
    </source>
</evidence>
<evidence type="ECO:0000259" key="8">
    <source>
        <dbReference type="Pfam" id="PF16355"/>
    </source>
</evidence>
<sequence length="808" mass="88573">MNLPVTRFTLLAAGLALALVASTVLAQRQEQTLDSGWRFSKTDPGAAMQPAFDDSAWQVVRVPHDWSQHEPFRAEYGSGNGYAAGGIAWYRRSFAVGPEQAGRVARISFDGVYDHAQVWINGHYVGGRPYGYSSFEFELTRHLKTDGSPNVLAVRVDHSRQMDSRYFTGSGIYRDARLSFTDALHIAPWGTYVTTPDVSAAKADVRAQAELVNAAPTARAFTLRAELLAPGGRVVATRDTPTRLAAGERRALTQNLVVTQPQRWSLDAPQLYTLRQTVLLDGKAVDQTDTPFGIRSFRFDANAGFTLNGLPLKLKGVCLHHDAGSLGAAVPVSVLERRLQQLKDIGVNAIRTSHNPPAPELLDLADRMGFLVQAEAFDEFTPTKNKWIAGWNVGVPGRQGYGEEFAQWSVRDVEDMVRRDRNHPSIVMWSVGNEVDYPNDPFSHPVLGAKYRPTAPPASDLVRWGRPLVDAVRRMDPTRPVTAAMASVEMSDAVGFGQLFDVAGYNYQEARYTADHAKFPQRVIYGSENRHDYRAWAVVRDTPYISAQFLWTGFDYLGEAHQWPQRGADFGLFDLAGFMKPRGAFRASLWSAKPVVYLAAATASATQVASQSGQGTPLLDQQKRAKVAEHWNWPAGERMVVSAYANTPDVQLWLNGRLVGTQKATDAVEGILSWTLPFEAGELKAVGLKDGQPVAEFKLETAGAPARIALDRVASGRDGVEQIAFFVVDAQGRRVPDAAHQLHFEPIGPLEILGIGNGNLADVDDPRDAEHAVHEGRGLAILRRTATTPQPMRLRVTAPGLAAAELSL</sequence>
<dbReference type="Gene3D" id="2.60.40.10">
    <property type="entry name" value="Immunoglobulins"/>
    <property type="match status" value="3"/>
</dbReference>